<protein>
    <recommendedName>
        <fullName evidence="4">SHOCT domain-containing protein</fullName>
    </recommendedName>
</protein>
<keyword evidence="1" id="KW-1133">Transmembrane helix</keyword>
<dbReference type="PATRIC" id="fig|1423770.3.peg.1304"/>
<keyword evidence="1" id="KW-0472">Membrane</keyword>
<evidence type="ECO:0000256" key="1">
    <source>
        <dbReference type="SAM" id="Phobius"/>
    </source>
</evidence>
<dbReference type="AlphaFoldDB" id="A0A0R1QDV4"/>
<keyword evidence="3" id="KW-1185">Reference proteome</keyword>
<accession>A0A0R1QDV4</accession>
<proteinExistence type="predicted"/>
<evidence type="ECO:0008006" key="4">
    <source>
        <dbReference type="Google" id="ProtNLM"/>
    </source>
</evidence>
<organism evidence="2 3">
    <name type="scientific">Companilactobacillus mindensis DSM 14500</name>
    <dbReference type="NCBI Taxonomy" id="1423770"/>
    <lineage>
        <taxon>Bacteria</taxon>
        <taxon>Bacillati</taxon>
        <taxon>Bacillota</taxon>
        <taxon>Bacilli</taxon>
        <taxon>Lactobacillales</taxon>
        <taxon>Lactobacillaceae</taxon>
        <taxon>Companilactobacillus</taxon>
    </lineage>
</organism>
<sequence>MGFMGGGMWLSGIIFLLIVFAAIYLFSNSNRNHTNKTNALEILDQEYAKGNVSDDDYKKRKENLKN</sequence>
<evidence type="ECO:0000313" key="3">
    <source>
        <dbReference type="Proteomes" id="UP000050872"/>
    </source>
</evidence>
<evidence type="ECO:0000313" key="2">
    <source>
        <dbReference type="EMBL" id="KRL42959.1"/>
    </source>
</evidence>
<feature type="transmembrane region" description="Helical" evidence="1">
    <location>
        <begin position="6"/>
        <end position="26"/>
    </location>
</feature>
<keyword evidence="1" id="KW-0812">Transmembrane</keyword>
<reference evidence="2 3" key="1">
    <citation type="journal article" date="2015" name="Genome Announc.">
        <title>Expanding the biotechnology potential of lactobacilli through comparative genomics of 213 strains and associated genera.</title>
        <authorList>
            <person name="Sun Z."/>
            <person name="Harris H.M."/>
            <person name="McCann A."/>
            <person name="Guo C."/>
            <person name="Argimon S."/>
            <person name="Zhang W."/>
            <person name="Yang X."/>
            <person name="Jeffery I.B."/>
            <person name="Cooney J.C."/>
            <person name="Kagawa T.F."/>
            <person name="Liu W."/>
            <person name="Song Y."/>
            <person name="Salvetti E."/>
            <person name="Wrobel A."/>
            <person name="Rasinkangas P."/>
            <person name="Parkhill J."/>
            <person name="Rea M.C."/>
            <person name="O'Sullivan O."/>
            <person name="Ritari J."/>
            <person name="Douillard F.P."/>
            <person name="Paul Ross R."/>
            <person name="Yang R."/>
            <person name="Briner A.E."/>
            <person name="Felis G.E."/>
            <person name="de Vos W.M."/>
            <person name="Barrangou R."/>
            <person name="Klaenhammer T.R."/>
            <person name="Caufield P.W."/>
            <person name="Cui Y."/>
            <person name="Zhang H."/>
            <person name="O'Toole P.W."/>
        </authorList>
    </citation>
    <scope>NUCLEOTIDE SEQUENCE [LARGE SCALE GENOMIC DNA]</scope>
    <source>
        <strain evidence="2 3">DSM 14500</strain>
    </source>
</reference>
<dbReference type="STRING" id="1423770.FD29_GL001268"/>
<dbReference type="Proteomes" id="UP000050872">
    <property type="component" value="Unassembled WGS sequence"/>
</dbReference>
<gene>
    <name evidence="2" type="ORF">FD29_GL001268</name>
</gene>
<comment type="caution">
    <text evidence="2">The sequence shown here is derived from an EMBL/GenBank/DDBJ whole genome shotgun (WGS) entry which is preliminary data.</text>
</comment>
<name>A0A0R1QDV4_9LACO</name>
<dbReference type="EMBL" id="AZEZ01000095">
    <property type="protein sequence ID" value="KRL42959.1"/>
    <property type="molecule type" value="Genomic_DNA"/>
</dbReference>